<dbReference type="Pfam" id="PF17764">
    <property type="entry name" value="PriA_3primeBD"/>
    <property type="match status" value="1"/>
</dbReference>
<dbReference type="InterPro" id="IPR041222">
    <property type="entry name" value="PriA_3primeBD"/>
</dbReference>
<evidence type="ECO:0000256" key="2">
    <source>
        <dbReference type="ARBA" id="ARBA00022840"/>
    </source>
</evidence>
<accession>A0A1G2NEI5</accession>
<dbReference type="GO" id="GO:0043138">
    <property type="term" value="F:3'-5' DNA helicase activity"/>
    <property type="evidence" value="ECO:0007669"/>
    <property type="project" value="TreeGrafter"/>
</dbReference>
<keyword evidence="1" id="KW-0547">Nucleotide-binding</keyword>
<dbReference type="EMBL" id="MHRX01000010">
    <property type="protein sequence ID" value="OHA34498.1"/>
    <property type="molecule type" value="Genomic_DNA"/>
</dbReference>
<name>A0A1G2NEI5_9BACT</name>
<dbReference type="PANTHER" id="PTHR30580">
    <property type="entry name" value="PRIMOSOMAL PROTEIN N"/>
    <property type="match status" value="1"/>
</dbReference>
<organism evidence="5 6">
    <name type="scientific">Candidatus Taylorbacteria bacterium RIFCSPLOWO2_01_FULL_45_15b</name>
    <dbReference type="NCBI Taxonomy" id="1802319"/>
    <lineage>
        <taxon>Bacteria</taxon>
        <taxon>Candidatus Tayloriibacteriota</taxon>
    </lineage>
</organism>
<dbReference type="GO" id="GO:0006310">
    <property type="term" value="P:DNA recombination"/>
    <property type="evidence" value="ECO:0007669"/>
    <property type="project" value="TreeGrafter"/>
</dbReference>
<keyword evidence="2" id="KW-0067">ATP-binding</keyword>
<proteinExistence type="predicted"/>
<dbReference type="STRING" id="1802319.A2928_04220"/>
<evidence type="ECO:0000313" key="5">
    <source>
        <dbReference type="EMBL" id="OHA34498.1"/>
    </source>
</evidence>
<keyword evidence="3" id="KW-0238">DNA-binding</keyword>
<dbReference type="AlphaFoldDB" id="A0A1G2NEI5"/>
<comment type="caution">
    <text evidence="5">The sequence shown here is derived from an EMBL/GenBank/DDBJ whole genome shotgun (WGS) entry which is preliminary data.</text>
</comment>
<dbReference type="Gene3D" id="3.40.1440.60">
    <property type="entry name" value="PriA, 3(prime) DNA-binding domain"/>
    <property type="match status" value="1"/>
</dbReference>
<dbReference type="GO" id="GO:0006270">
    <property type="term" value="P:DNA replication initiation"/>
    <property type="evidence" value="ECO:0007669"/>
    <property type="project" value="TreeGrafter"/>
</dbReference>
<dbReference type="InterPro" id="IPR027417">
    <property type="entry name" value="P-loop_NTPase"/>
</dbReference>
<evidence type="ECO:0000256" key="3">
    <source>
        <dbReference type="ARBA" id="ARBA00023125"/>
    </source>
</evidence>
<sequence>MYIVDVIPFSKGAQKDELSYFCSDNIPTGSLVEIPLRKKKLFGVVARIRPVSATKGEIKSLPYEMKKLVPLSAKGYFRSEFLRAVERTAAYYVAPLGPVIRTLLPTIADSDAVSLADKNSDHAARSRHDIYVTQGPTDDRYTHYKSLIREEFAKRNSVFFCLPTVQDIHKASKILEKGIEEYTFVLHGGASAKGASIVYKKALTTHHPVLIIATGAFLHMPRKDIGAIVVDRENSRSYKTIGRPVVDVRFVAEQYAKEIGAKLILGDSLLRVETSNRHMNGEAFELAPLKQRSLTRAFTEVTDMRTYKSTPKRFAVFSEEAIKLVEENRVSNENFFILAARKGLSPTTVCGDCGNIVVCKTCGRSVVLHSGVRENFFLCLSCGEKRSADELCSHCGSWKLIALGIGVDRVKEEIKKLFPHVTLFVMDKDKAPSHARALALAESFYTTPGSILIGTEMALLYLDRPISNILVATIDSLFSIPDFRMNEKILRTIIDLRTLAEKRFIVQTRRPDEPVFAYATSGNLAEFVRSEIEIRKLVGFPPFKVIIKIVFTGAKERIAEDMAHLKKMLPEEELDVFPSYIRAPKGSFSMNAVLRLDAKRWPRDEIAKILRSLPPHANIEVDPDSLL</sequence>
<evidence type="ECO:0000313" key="6">
    <source>
        <dbReference type="Proteomes" id="UP000176221"/>
    </source>
</evidence>
<dbReference type="GO" id="GO:0005524">
    <property type="term" value="F:ATP binding"/>
    <property type="evidence" value="ECO:0007669"/>
    <property type="project" value="UniProtKB-KW"/>
</dbReference>
<dbReference type="GO" id="GO:0003677">
    <property type="term" value="F:DNA binding"/>
    <property type="evidence" value="ECO:0007669"/>
    <property type="project" value="UniProtKB-KW"/>
</dbReference>
<feature type="domain" description="Primosomal protein N' 3' DNA-binding" evidence="4">
    <location>
        <begin position="25"/>
        <end position="105"/>
    </location>
</feature>
<reference evidence="5 6" key="1">
    <citation type="journal article" date="2016" name="Nat. Commun.">
        <title>Thousands of microbial genomes shed light on interconnected biogeochemical processes in an aquifer system.</title>
        <authorList>
            <person name="Anantharaman K."/>
            <person name="Brown C.T."/>
            <person name="Hug L.A."/>
            <person name="Sharon I."/>
            <person name="Castelle C.J."/>
            <person name="Probst A.J."/>
            <person name="Thomas B.C."/>
            <person name="Singh A."/>
            <person name="Wilkins M.J."/>
            <person name="Karaoz U."/>
            <person name="Brodie E.L."/>
            <person name="Williams K.H."/>
            <person name="Hubbard S.S."/>
            <person name="Banfield J.F."/>
        </authorList>
    </citation>
    <scope>NUCLEOTIDE SEQUENCE [LARGE SCALE GENOMIC DNA]</scope>
</reference>
<dbReference type="Gene3D" id="3.40.50.300">
    <property type="entry name" value="P-loop containing nucleotide triphosphate hydrolases"/>
    <property type="match status" value="1"/>
</dbReference>
<protein>
    <recommendedName>
        <fullName evidence="4">Primosomal protein N' 3' DNA-binding domain-containing protein</fullName>
    </recommendedName>
</protein>
<dbReference type="Proteomes" id="UP000176221">
    <property type="component" value="Unassembled WGS sequence"/>
</dbReference>
<dbReference type="GO" id="GO:0006302">
    <property type="term" value="P:double-strand break repair"/>
    <property type="evidence" value="ECO:0007669"/>
    <property type="project" value="TreeGrafter"/>
</dbReference>
<gene>
    <name evidence="5" type="ORF">A2928_04220</name>
</gene>
<dbReference type="PANTHER" id="PTHR30580:SF0">
    <property type="entry name" value="PRIMOSOMAL PROTEIN N"/>
    <property type="match status" value="1"/>
</dbReference>
<evidence type="ECO:0000256" key="1">
    <source>
        <dbReference type="ARBA" id="ARBA00022741"/>
    </source>
</evidence>
<evidence type="ECO:0000259" key="4">
    <source>
        <dbReference type="Pfam" id="PF17764"/>
    </source>
</evidence>
<dbReference type="InterPro" id="IPR042115">
    <property type="entry name" value="PriA_3primeBD_sf"/>
</dbReference>